<dbReference type="InterPro" id="IPR018309">
    <property type="entry name" value="Tscrpt_reg_PadR_C"/>
</dbReference>
<evidence type="ECO:0000313" key="3">
    <source>
        <dbReference type="EMBL" id="SDM90569.1"/>
    </source>
</evidence>
<evidence type="ECO:0000259" key="2">
    <source>
        <dbReference type="Pfam" id="PF10400"/>
    </source>
</evidence>
<dbReference type="OrthoDB" id="8595425at2"/>
<feature type="domain" description="Transcription regulator PadR C-terminal" evidence="2">
    <location>
        <begin position="98"/>
        <end position="176"/>
    </location>
</feature>
<sequence>MAQKNLLPMILLGLINIEKKTGYDLKKDFETEIGEFWSVKHSQIYLELKRLEGNGEIKSTTGFYGNKIEKTYYEITKKGKERLDSWLDSYSDILSVNKDEFVLKLYFIKSRKDPRLQDLLQEQYRQRKQKLEHLLDRKELLFSTKKERDDNYGHYLILDHAIRREREYVNWLEEMMK</sequence>
<dbReference type="SUPFAM" id="SSF46785">
    <property type="entry name" value="Winged helix' DNA-binding domain"/>
    <property type="match status" value="1"/>
</dbReference>
<accession>A0A1G9X1G6</accession>
<evidence type="ECO:0000313" key="4">
    <source>
        <dbReference type="Proteomes" id="UP000187651"/>
    </source>
</evidence>
<dbReference type="RefSeq" id="WP_074521563.1">
    <property type="nucleotide sequence ID" value="NZ_FNHZ01000003.1"/>
</dbReference>
<dbReference type="Pfam" id="PF10400">
    <property type="entry name" value="Vir_act_alpha_C"/>
    <property type="match status" value="1"/>
</dbReference>
<dbReference type="InterPro" id="IPR036388">
    <property type="entry name" value="WH-like_DNA-bd_sf"/>
</dbReference>
<dbReference type="Pfam" id="PF03551">
    <property type="entry name" value="PadR"/>
    <property type="match status" value="1"/>
</dbReference>
<evidence type="ECO:0000259" key="1">
    <source>
        <dbReference type="Pfam" id="PF03551"/>
    </source>
</evidence>
<dbReference type="InterPro" id="IPR036390">
    <property type="entry name" value="WH_DNA-bd_sf"/>
</dbReference>
<dbReference type="EMBL" id="FNHZ01000003">
    <property type="protein sequence ID" value="SDM90569.1"/>
    <property type="molecule type" value="Genomic_DNA"/>
</dbReference>
<organism evidence="3 4">
    <name type="scientific">Lachnospira pectinoschiza</name>
    <dbReference type="NCBI Taxonomy" id="28052"/>
    <lineage>
        <taxon>Bacteria</taxon>
        <taxon>Bacillati</taxon>
        <taxon>Bacillota</taxon>
        <taxon>Clostridia</taxon>
        <taxon>Lachnospirales</taxon>
        <taxon>Lachnospiraceae</taxon>
        <taxon>Lachnospira</taxon>
    </lineage>
</organism>
<name>A0A1G9X1G6_9FIRM</name>
<dbReference type="PANTHER" id="PTHR43252">
    <property type="entry name" value="TRANSCRIPTIONAL REGULATOR YQJI"/>
    <property type="match status" value="1"/>
</dbReference>
<dbReference type="Gene3D" id="6.10.140.190">
    <property type="match status" value="1"/>
</dbReference>
<proteinExistence type="predicted"/>
<protein>
    <submittedName>
        <fullName evidence="3">Transcriptional regulator, PadR family</fullName>
    </submittedName>
</protein>
<dbReference type="PANTHER" id="PTHR43252:SF6">
    <property type="entry name" value="NEGATIVE TRANSCRIPTION REGULATOR PADR"/>
    <property type="match status" value="1"/>
</dbReference>
<dbReference type="InterPro" id="IPR005149">
    <property type="entry name" value="Tscrpt_reg_PadR_N"/>
</dbReference>
<keyword evidence="4" id="KW-1185">Reference proteome</keyword>
<reference evidence="4" key="1">
    <citation type="submission" date="2016-10" db="EMBL/GenBank/DDBJ databases">
        <authorList>
            <person name="Varghese N."/>
            <person name="Submissions S."/>
        </authorList>
    </citation>
    <scope>NUCLEOTIDE SEQUENCE [LARGE SCALE GENOMIC DNA]</scope>
    <source>
        <strain evidence="4">M83</strain>
    </source>
</reference>
<dbReference type="AlphaFoldDB" id="A0A1G9X1G6"/>
<dbReference type="Gene3D" id="1.10.10.10">
    <property type="entry name" value="Winged helix-like DNA-binding domain superfamily/Winged helix DNA-binding domain"/>
    <property type="match status" value="1"/>
</dbReference>
<gene>
    <name evidence="3" type="ORF">SAMN05216544_1426</name>
</gene>
<feature type="domain" description="Transcription regulator PadR N-terminal" evidence="1">
    <location>
        <begin position="11"/>
        <end position="84"/>
    </location>
</feature>
<dbReference type="Proteomes" id="UP000187651">
    <property type="component" value="Unassembled WGS sequence"/>
</dbReference>